<dbReference type="Proteomes" id="UP001219525">
    <property type="component" value="Unassembled WGS sequence"/>
</dbReference>
<comment type="caution">
    <text evidence="13">The sequence shown here is derived from an EMBL/GenBank/DDBJ whole genome shotgun (WGS) entry which is preliminary data.</text>
</comment>
<protein>
    <recommendedName>
        <fullName evidence="15">SET domain-containing protein</fullName>
    </recommendedName>
</protein>
<dbReference type="PROSITE" id="PS50868">
    <property type="entry name" value="POST_SET"/>
    <property type="match status" value="1"/>
</dbReference>
<feature type="compositionally biased region" description="Polar residues" evidence="9">
    <location>
        <begin position="225"/>
        <end position="246"/>
    </location>
</feature>
<dbReference type="AlphaFoldDB" id="A0AAD7E4S9"/>
<dbReference type="InterPro" id="IPR007728">
    <property type="entry name" value="Pre-SET_dom"/>
</dbReference>
<dbReference type="InterPro" id="IPR046341">
    <property type="entry name" value="SET_dom_sf"/>
</dbReference>
<keyword evidence="5" id="KW-0949">S-adenosyl-L-methionine</keyword>
<comment type="subcellular location">
    <subcellularLocation>
        <location evidence="1">Chromosome</location>
    </subcellularLocation>
</comment>
<dbReference type="SUPFAM" id="SSF82199">
    <property type="entry name" value="SET domain"/>
    <property type="match status" value="1"/>
</dbReference>
<evidence type="ECO:0000259" key="11">
    <source>
        <dbReference type="PROSITE" id="PS50867"/>
    </source>
</evidence>
<dbReference type="SMART" id="SM00317">
    <property type="entry name" value="SET"/>
    <property type="match status" value="1"/>
</dbReference>
<evidence type="ECO:0008006" key="15">
    <source>
        <dbReference type="Google" id="ProtNLM"/>
    </source>
</evidence>
<evidence type="ECO:0000256" key="5">
    <source>
        <dbReference type="ARBA" id="ARBA00022691"/>
    </source>
</evidence>
<reference evidence="13" key="1">
    <citation type="submission" date="2023-03" db="EMBL/GenBank/DDBJ databases">
        <title>Massive genome expansion in bonnet fungi (Mycena s.s.) driven by repeated elements and novel gene families across ecological guilds.</title>
        <authorList>
            <consortium name="Lawrence Berkeley National Laboratory"/>
            <person name="Harder C.B."/>
            <person name="Miyauchi S."/>
            <person name="Viragh M."/>
            <person name="Kuo A."/>
            <person name="Thoen E."/>
            <person name="Andreopoulos B."/>
            <person name="Lu D."/>
            <person name="Skrede I."/>
            <person name="Drula E."/>
            <person name="Henrissat B."/>
            <person name="Morin E."/>
            <person name="Kohler A."/>
            <person name="Barry K."/>
            <person name="LaButti K."/>
            <person name="Morin E."/>
            <person name="Salamov A."/>
            <person name="Lipzen A."/>
            <person name="Mereny Z."/>
            <person name="Hegedus B."/>
            <person name="Baldrian P."/>
            <person name="Stursova M."/>
            <person name="Weitz H."/>
            <person name="Taylor A."/>
            <person name="Grigoriev I.V."/>
            <person name="Nagy L.G."/>
            <person name="Martin F."/>
            <person name="Kauserud H."/>
        </authorList>
    </citation>
    <scope>NUCLEOTIDE SEQUENCE</scope>
    <source>
        <strain evidence="13">9144</strain>
    </source>
</reference>
<sequence length="668" mass="75279">MSRVSTQRRRVKRTKYEAREIWERSPSPTEDWGDDADKEYEWDIVGEEYGYGGNINQQVLWKDWARPDGSRTTWEGPTTTSRHLPTPAWTARRDRALPNAPDIVLWGTTDIVNTRTREMKQGFDRTAYETEQEVIDANEELADMEERMSELRVAEIIPDAGSHSKRTTATNSQGIAEAGPSRLRRINRNSSWDPKRKASSPLSDPPPPPRKRRAVHREPRRSTRRAPSTNEVLPRTYNTSSSTPLSAHSPRVSDLSTPPAIEHPHTSMRHLSDSPVRTLKRKAEDNSPRVCACGMPLPHVYRRKSVCHTCSDSENTVAQNAVETISSHLGDVVVKAPLPARKRKGKTRESIKSLRLQIETSWSTIAHEAGGAAGITFVNDVDDEEVPPTLSGNDWEFVYLEDAYYLPQDLESIQSLDFDPDSDNPLTAVDRLVYCECTECLDVASCACQLAHSDDEIGYAYTKGLFNFEYPCSRVVVECNAYCHCPASCPNRVAQQARMIPIEIYKTERCGWGVRSPVDVERGQVLGVYTGPRALAALLTDEEKGYCFDLDYHEDDQDDLPTERLFSVDSLRHGNWTRFINHSCAPNLRVQPVVHDTIPEQNVAYLAFIAMEWISAGSEFTFDYNPKAQCEVESREGNSKGASRSALRRLPGATECMCGAPRCRGWVW</sequence>
<dbReference type="PROSITE" id="PS50280">
    <property type="entry name" value="SET"/>
    <property type="match status" value="1"/>
</dbReference>
<dbReference type="InterPro" id="IPR001214">
    <property type="entry name" value="SET_dom"/>
</dbReference>
<dbReference type="GO" id="GO:0005634">
    <property type="term" value="C:nucleus"/>
    <property type="evidence" value="ECO:0007669"/>
    <property type="project" value="InterPro"/>
</dbReference>
<name>A0AAD7E4S9_9AGAR</name>
<dbReference type="InterPro" id="IPR050973">
    <property type="entry name" value="H3K9_Histone-Lys_N-MTase"/>
</dbReference>
<dbReference type="PROSITE" id="PS50867">
    <property type="entry name" value="PRE_SET"/>
    <property type="match status" value="1"/>
</dbReference>
<evidence type="ECO:0000259" key="12">
    <source>
        <dbReference type="PROSITE" id="PS50868"/>
    </source>
</evidence>
<keyword evidence="4" id="KW-0808">Transferase</keyword>
<feature type="domain" description="Post-SET" evidence="12">
    <location>
        <begin position="652"/>
        <end position="668"/>
    </location>
</feature>
<dbReference type="GO" id="GO:0042054">
    <property type="term" value="F:histone methyltransferase activity"/>
    <property type="evidence" value="ECO:0007669"/>
    <property type="project" value="InterPro"/>
</dbReference>
<dbReference type="PANTHER" id="PTHR46223:SF3">
    <property type="entry name" value="HISTONE-LYSINE N-METHYLTRANSFERASE SET-23"/>
    <property type="match status" value="1"/>
</dbReference>
<feature type="region of interest" description="Disordered" evidence="9">
    <location>
        <begin position="156"/>
        <end position="275"/>
    </location>
</feature>
<evidence type="ECO:0000256" key="9">
    <source>
        <dbReference type="SAM" id="MobiDB-lite"/>
    </source>
</evidence>
<keyword evidence="14" id="KW-1185">Reference proteome</keyword>
<dbReference type="InterPro" id="IPR003616">
    <property type="entry name" value="Post-SET_dom"/>
</dbReference>
<keyword evidence="7" id="KW-0862">Zinc</keyword>
<evidence type="ECO:0000313" key="14">
    <source>
        <dbReference type="Proteomes" id="UP001219525"/>
    </source>
</evidence>
<feature type="coiled-coil region" evidence="8">
    <location>
        <begin position="127"/>
        <end position="154"/>
    </location>
</feature>
<feature type="domain" description="Pre-SET" evidence="11">
    <location>
        <begin position="433"/>
        <end position="497"/>
    </location>
</feature>
<feature type="domain" description="SET" evidence="10">
    <location>
        <begin position="500"/>
        <end position="625"/>
    </location>
</feature>
<evidence type="ECO:0000256" key="6">
    <source>
        <dbReference type="ARBA" id="ARBA00022723"/>
    </source>
</evidence>
<keyword evidence="6" id="KW-0479">Metal-binding</keyword>
<dbReference type="Pfam" id="PF00856">
    <property type="entry name" value="SET"/>
    <property type="match status" value="1"/>
</dbReference>
<organism evidence="13 14">
    <name type="scientific">Mycena pura</name>
    <dbReference type="NCBI Taxonomy" id="153505"/>
    <lineage>
        <taxon>Eukaryota</taxon>
        <taxon>Fungi</taxon>
        <taxon>Dikarya</taxon>
        <taxon>Basidiomycota</taxon>
        <taxon>Agaricomycotina</taxon>
        <taxon>Agaricomycetes</taxon>
        <taxon>Agaricomycetidae</taxon>
        <taxon>Agaricales</taxon>
        <taxon>Marasmiineae</taxon>
        <taxon>Mycenaceae</taxon>
        <taxon>Mycena</taxon>
    </lineage>
</organism>
<evidence type="ECO:0000256" key="4">
    <source>
        <dbReference type="ARBA" id="ARBA00022679"/>
    </source>
</evidence>
<evidence type="ECO:0000256" key="1">
    <source>
        <dbReference type="ARBA" id="ARBA00004286"/>
    </source>
</evidence>
<dbReference type="GO" id="GO:0005694">
    <property type="term" value="C:chromosome"/>
    <property type="evidence" value="ECO:0007669"/>
    <property type="project" value="UniProtKB-SubCell"/>
</dbReference>
<accession>A0AAD7E4S9</accession>
<evidence type="ECO:0000256" key="2">
    <source>
        <dbReference type="ARBA" id="ARBA00022454"/>
    </source>
</evidence>
<evidence type="ECO:0000313" key="13">
    <source>
        <dbReference type="EMBL" id="KAJ7227327.1"/>
    </source>
</evidence>
<keyword evidence="2" id="KW-0158">Chromosome</keyword>
<evidence type="ECO:0000259" key="10">
    <source>
        <dbReference type="PROSITE" id="PS50280"/>
    </source>
</evidence>
<proteinExistence type="predicted"/>
<dbReference type="Pfam" id="PF05033">
    <property type="entry name" value="Pre-SET"/>
    <property type="match status" value="1"/>
</dbReference>
<dbReference type="PANTHER" id="PTHR46223">
    <property type="entry name" value="HISTONE-LYSINE N-METHYLTRANSFERASE SUV39H"/>
    <property type="match status" value="1"/>
</dbReference>
<dbReference type="EMBL" id="JARJCW010000003">
    <property type="protein sequence ID" value="KAJ7227327.1"/>
    <property type="molecule type" value="Genomic_DNA"/>
</dbReference>
<dbReference type="Gene3D" id="2.170.270.10">
    <property type="entry name" value="SET domain"/>
    <property type="match status" value="1"/>
</dbReference>
<evidence type="ECO:0000256" key="8">
    <source>
        <dbReference type="SAM" id="Coils"/>
    </source>
</evidence>
<dbReference type="GO" id="GO:0008270">
    <property type="term" value="F:zinc ion binding"/>
    <property type="evidence" value="ECO:0007669"/>
    <property type="project" value="InterPro"/>
</dbReference>
<keyword evidence="3" id="KW-0489">Methyltransferase</keyword>
<evidence type="ECO:0000256" key="3">
    <source>
        <dbReference type="ARBA" id="ARBA00022603"/>
    </source>
</evidence>
<gene>
    <name evidence="13" type="ORF">GGX14DRAFT_419043</name>
</gene>
<evidence type="ECO:0000256" key="7">
    <source>
        <dbReference type="ARBA" id="ARBA00022833"/>
    </source>
</evidence>
<dbReference type="GO" id="GO:0032259">
    <property type="term" value="P:methylation"/>
    <property type="evidence" value="ECO:0007669"/>
    <property type="project" value="UniProtKB-KW"/>
</dbReference>
<keyword evidence="8" id="KW-0175">Coiled coil</keyword>